<keyword evidence="1" id="KW-1133">Transmembrane helix</keyword>
<dbReference type="EMBL" id="MN738838">
    <property type="protein sequence ID" value="QHT38944.1"/>
    <property type="molecule type" value="Genomic_DNA"/>
</dbReference>
<evidence type="ECO:0000313" key="2">
    <source>
        <dbReference type="EMBL" id="QHT38944.1"/>
    </source>
</evidence>
<accession>A0A6C0FD49</accession>
<feature type="transmembrane region" description="Helical" evidence="1">
    <location>
        <begin position="66"/>
        <end position="85"/>
    </location>
</feature>
<dbReference type="AlphaFoldDB" id="A0A6C0FD49"/>
<organism evidence="2">
    <name type="scientific">viral metagenome</name>
    <dbReference type="NCBI Taxonomy" id="1070528"/>
    <lineage>
        <taxon>unclassified sequences</taxon>
        <taxon>metagenomes</taxon>
        <taxon>organismal metagenomes</taxon>
    </lineage>
</organism>
<keyword evidence="1" id="KW-0472">Membrane</keyword>
<protein>
    <submittedName>
        <fullName evidence="2">Uncharacterized protein</fullName>
    </submittedName>
</protein>
<keyword evidence="1" id="KW-0812">Transmembrane</keyword>
<name>A0A6C0FD49_9ZZZZ</name>
<proteinExistence type="predicted"/>
<sequence length="95" mass="10458">MDIVGRGIDTGKGYLKQGRGYLNRKMHNTMIQHSVFAAIVFLIVAHPKTFQLVGSVVGTQSKNVLLLIHAVVTGLIMYFGSIYLFEPVQRVILGA</sequence>
<feature type="transmembrane region" description="Helical" evidence="1">
    <location>
        <begin position="29"/>
        <end position="46"/>
    </location>
</feature>
<evidence type="ECO:0000256" key="1">
    <source>
        <dbReference type="SAM" id="Phobius"/>
    </source>
</evidence>
<reference evidence="2" key="1">
    <citation type="journal article" date="2020" name="Nature">
        <title>Giant virus diversity and host interactions through global metagenomics.</title>
        <authorList>
            <person name="Schulz F."/>
            <person name="Roux S."/>
            <person name="Paez-Espino D."/>
            <person name="Jungbluth S."/>
            <person name="Walsh D.A."/>
            <person name="Denef V.J."/>
            <person name="McMahon K.D."/>
            <person name="Konstantinidis K.T."/>
            <person name="Eloe-Fadrosh E.A."/>
            <person name="Kyrpides N.C."/>
            <person name="Woyke T."/>
        </authorList>
    </citation>
    <scope>NUCLEOTIDE SEQUENCE</scope>
    <source>
        <strain evidence="2">GVMAG-S-ERX556126-94</strain>
    </source>
</reference>